<dbReference type="GO" id="GO:0030864">
    <property type="term" value="C:cortical actin cytoskeleton"/>
    <property type="evidence" value="ECO:0007669"/>
    <property type="project" value="TreeGrafter"/>
</dbReference>
<accession>A0A9Q3EB65</accession>
<evidence type="ECO:0000256" key="3">
    <source>
        <dbReference type="SAM" id="MobiDB-lite"/>
    </source>
</evidence>
<dbReference type="Gene3D" id="3.40.20.10">
    <property type="entry name" value="Severin"/>
    <property type="match status" value="1"/>
</dbReference>
<dbReference type="GO" id="GO:0005884">
    <property type="term" value="C:actin filament"/>
    <property type="evidence" value="ECO:0007669"/>
    <property type="project" value="TreeGrafter"/>
</dbReference>
<feature type="domain" description="SH3" evidence="4">
    <location>
        <begin position="482"/>
        <end position="543"/>
    </location>
</feature>
<dbReference type="CDD" id="cd11281">
    <property type="entry name" value="ADF_drebrin_like"/>
    <property type="match status" value="1"/>
</dbReference>
<evidence type="ECO:0000259" key="5">
    <source>
        <dbReference type="PROSITE" id="PS51263"/>
    </source>
</evidence>
<reference evidence="6" key="1">
    <citation type="submission" date="2021-03" db="EMBL/GenBank/DDBJ databases">
        <title>Draft genome sequence of rust myrtle Austropuccinia psidii MF-1, a brazilian biotype.</title>
        <authorList>
            <person name="Quecine M.C."/>
            <person name="Pachon D.M.R."/>
            <person name="Bonatelli M.L."/>
            <person name="Correr F.H."/>
            <person name="Franceschini L.M."/>
            <person name="Leite T.F."/>
            <person name="Margarido G.R.A."/>
            <person name="Almeida C.A."/>
            <person name="Ferrarezi J.A."/>
            <person name="Labate C.A."/>
        </authorList>
    </citation>
    <scope>NUCLEOTIDE SEQUENCE</scope>
    <source>
        <strain evidence="6">MF-1</strain>
    </source>
</reference>
<dbReference type="PRINTS" id="PR00452">
    <property type="entry name" value="SH3DOMAIN"/>
</dbReference>
<protein>
    <recommendedName>
        <fullName evidence="8">Drebrin-like protein</fullName>
    </recommendedName>
</protein>
<dbReference type="Pfam" id="PF00241">
    <property type="entry name" value="Cofilin_ADF"/>
    <property type="match status" value="1"/>
</dbReference>
<dbReference type="GO" id="GO:0030427">
    <property type="term" value="C:site of polarized growth"/>
    <property type="evidence" value="ECO:0007669"/>
    <property type="project" value="TreeGrafter"/>
</dbReference>
<feature type="domain" description="SH3" evidence="4">
    <location>
        <begin position="566"/>
        <end position="626"/>
    </location>
</feature>
<comment type="caution">
    <text evidence="6">The sequence shown here is derived from an EMBL/GenBank/DDBJ whole genome shotgun (WGS) entry which is preliminary data.</text>
</comment>
<evidence type="ECO:0000256" key="2">
    <source>
        <dbReference type="PROSITE-ProRule" id="PRU00192"/>
    </source>
</evidence>
<dbReference type="OrthoDB" id="5971719at2759"/>
<dbReference type="InterPro" id="IPR001452">
    <property type="entry name" value="SH3_domain"/>
</dbReference>
<dbReference type="PROSITE" id="PS51263">
    <property type="entry name" value="ADF_H"/>
    <property type="match status" value="1"/>
</dbReference>
<dbReference type="PRINTS" id="PR01217">
    <property type="entry name" value="PRICHEXTENSN"/>
</dbReference>
<feature type="region of interest" description="Disordered" evidence="3">
    <location>
        <begin position="313"/>
        <end position="437"/>
    </location>
</feature>
<name>A0A9Q3EB65_9BASI</name>
<dbReference type="SMART" id="SM00102">
    <property type="entry name" value="ADF"/>
    <property type="match status" value="1"/>
</dbReference>
<dbReference type="SUPFAM" id="SSF55753">
    <property type="entry name" value="Actin depolymerizing proteins"/>
    <property type="match status" value="1"/>
</dbReference>
<proteinExistence type="predicted"/>
<dbReference type="AlphaFoldDB" id="A0A9Q3EB65"/>
<keyword evidence="7" id="KW-1185">Reference proteome</keyword>
<dbReference type="Gene3D" id="2.30.30.40">
    <property type="entry name" value="SH3 Domains"/>
    <property type="match status" value="2"/>
</dbReference>
<dbReference type="Pfam" id="PF00018">
    <property type="entry name" value="SH3_1"/>
    <property type="match status" value="1"/>
</dbReference>
<evidence type="ECO:0000256" key="1">
    <source>
        <dbReference type="ARBA" id="ARBA00022443"/>
    </source>
</evidence>
<dbReference type="Proteomes" id="UP000765509">
    <property type="component" value="Unassembled WGS sequence"/>
</dbReference>
<dbReference type="InterPro" id="IPR002108">
    <property type="entry name" value="ADF-H"/>
</dbReference>
<dbReference type="InterPro" id="IPR036028">
    <property type="entry name" value="SH3-like_dom_sf"/>
</dbReference>
<evidence type="ECO:0000313" key="6">
    <source>
        <dbReference type="EMBL" id="MBW0517638.1"/>
    </source>
</evidence>
<feature type="compositionally biased region" description="Pro residues" evidence="3">
    <location>
        <begin position="381"/>
        <end position="400"/>
    </location>
</feature>
<evidence type="ECO:0000313" key="7">
    <source>
        <dbReference type="Proteomes" id="UP000765509"/>
    </source>
</evidence>
<feature type="compositionally biased region" description="Pro residues" evidence="3">
    <location>
        <begin position="417"/>
        <end position="434"/>
    </location>
</feature>
<sequence length="626" mass="67333">MAQVQLTDPKIGETYQRIISSDPDVDYMLLSYVGVTNNLKVQDQGTGGLEELQESWNDGRIQFGFVRIKDAISSLTKFVLICWCGDGVLEVRKGLFHSHASTVAQFLKGYHVQINARCDTDVEPSQILKKVADSSGAKYSIHNEKPVKRELPAPVGTNYTPIGRPDIAAMTSKQKPTPPAPVGTSYTPMRNELAEIRATRTAPSVAPVLARAPLSNPAYEDEFEPTIKASSTPPPPVVPIRHAAIKPNNESTFDNSQNDGRPGYVGTTYTPVSLGKPGKLGNRLSAFSAPREEVKPVTSAVGGGKKMTWAERQAQAKNQMAQEEARSRAAIERSTHSIKRIPLGSSAPPVVALSRPLAEAEDEFETPSRGPKLADDEPAPSSAPSPPAPPPPPPPPPPAPEASQLPSHTTRQEHINPAPPSPPPAPPAPSPPPMAGAAFGAQLADREADRAVEQAAQAEMALRQKMDALAIASDQVDAAVASQGLRAVVAYEYEKAEDNEIDLIEGEIIENIEMIDEGWWSGTGANGSKQGLFPSNYVELLDETPQVAAPPPVPLPPPASEPLPIDKGIYAVAMYEYEAGEDNEISFQEGEEITQIEYSSEDWWTGTVKSGNRGLFPANYVELQEL</sequence>
<feature type="compositionally biased region" description="Basic and acidic residues" evidence="3">
    <location>
        <begin position="323"/>
        <end position="335"/>
    </location>
</feature>
<dbReference type="SMART" id="SM00326">
    <property type="entry name" value="SH3"/>
    <property type="match status" value="2"/>
</dbReference>
<dbReference type="GO" id="GO:0030833">
    <property type="term" value="P:regulation of actin filament polymerization"/>
    <property type="evidence" value="ECO:0007669"/>
    <property type="project" value="TreeGrafter"/>
</dbReference>
<gene>
    <name evidence="6" type="ORF">O181_057353</name>
</gene>
<evidence type="ECO:0008006" key="8">
    <source>
        <dbReference type="Google" id="ProtNLM"/>
    </source>
</evidence>
<organism evidence="6 7">
    <name type="scientific">Austropuccinia psidii MF-1</name>
    <dbReference type="NCBI Taxonomy" id="1389203"/>
    <lineage>
        <taxon>Eukaryota</taxon>
        <taxon>Fungi</taxon>
        <taxon>Dikarya</taxon>
        <taxon>Basidiomycota</taxon>
        <taxon>Pucciniomycotina</taxon>
        <taxon>Pucciniomycetes</taxon>
        <taxon>Pucciniales</taxon>
        <taxon>Sphaerophragmiaceae</taxon>
        <taxon>Austropuccinia</taxon>
    </lineage>
</organism>
<dbReference type="CDD" id="cd11819">
    <property type="entry name" value="SH3_Cortactin_like"/>
    <property type="match status" value="1"/>
</dbReference>
<dbReference type="Pfam" id="PF14604">
    <property type="entry name" value="SH3_9"/>
    <property type="match status" value="1"/>
</dbReference>
<dbReference type="InterPro" id="IPR029006">
    <property type="entry name" value="ADF-H/Gelsolin-like_dom_sf"/>
</dbReference>
<dbReference type="PROSITE" id="PS50002">
    <property type="entry name" value="SH3"/>
    <property type="match status" value="2"/>
</dbReference>
<dbReference type="GO" id="GO:0051015">
    <property type="term" value="F:actin filament binding"/>
    <property type="evidence" value="ECO:0007669"/>
    <property type="project" value="TreeGrafter"/>
</dbReference>
<dbReference type="EMBL" id="AVOT02026069">
    <property type="protein sequence ID" value="MBW0517638.1"/>
    <property type="molecule type" value="Genomic_DNA"/>
</dbReference>
<dbReference type="PANTHER" id="PTHR10829:SF25">
    <property type="entry name" value="DREBRIN-LIKE PROTEIN"/>
    <property type="match status" value="1"/>
</dbReference>
<dbReference type="PANTHER" id="PTHR10829">
    <property type="entry name" value="CORTACTIN AND DREBRIN"/>
    <property type="match status" value="1"/>
</dbReference>
<evidence type="ECO:0000259" key="4">
    <source>
        <dbReference type="PROSITE" id="PS50002"/>
    </source>
</evidence>
<keyword evidence="1 2" id="KW-0728">SH3 domain</keyword>
<feature type="domain" description="ADF-H" evidence="5">
    <location>
        <begin position="3"/>
        <end position="132"/>
    </location>
</feature>
<dbReference type="SUPFAM" id="SSF50044">
    <property type="entry name" value="SH3-domain"/>
    <property type="match status" value="2"/>
</dbReference>